<gene>
    <name evidence="3" type="ORF">Taro_051373</name>
</gene>
<dbReference type="Proteomes" id="UP000652761">
    <property type="component" value="Unassembled WGS sequence"/>
</dbReference>
<keyword evidence="1" id="KW-0175">Coiled coil</keyword>
<accession>A0A843XGJ6</accession>
<dbReference type="AlphaFoldDB" id="A0A843XGJ6"/>
<evidence type="ECO:0000256" key="2">
    <source>
        <dbReference type="SAM" id="MobiDB-lite"/>
    </source>
</evidence>
<name>A0A843XGJ6_COLES</name>
<evidence type="ECO:0000313" key="3">
    <source>
        <dbReference type="EMBL" id="MQM18382.1"/>
    </source>
</evidence>
<proteinExistence type="predicted"/>
<protein>
    <submittedName>
        <fullName evidence="3">Uncharacterized protein</fullName>
    </submittedName>
</protein>
<feature type="non-terminal residue" evidence="3">
    <location>
        <position position="127"/>
    </location>
</feature>
<feature type="region of interest" description="Disordered" evidence="2">
    <location>
        <begin position="48"/>
        <end position="106"/>
    </location>
</feature>
<sequence length="127" mass="14218">FASLNESVGQLNAKVEEQSLRFESRLEEIERQLNDNIDRQEQSARFAAFRSDNTMAPRRRPREGVAKQVIRQEAGDAPPPQQTQPLPQDVHSGIVPPLPPPPQVGRRRLSFQASLATPVLVRPSCSE</sequence>
<keyword evidence="4" id="KW-1185">Reference proteome</keyword>
<evidence type="ECO:0000313" key="4">
    <source>
        <dbReference type="Proteomes" id="UP000652761"/>
    </source>
</evidence>
<reference evidence="3" key="1">
    <citation type="submission" date="2017-07" db="EMBL/GenBank/DDBJ databases">
        <title>Taro Niue Genome Assembly and Annotation.</title>
        <authorList>
            <person name="Atibalentja N."/>
            <person name="Keating K."/>
            <person name="Fields C.J."/>
        </authorList>
    </citation>
    <scope>NUCLEOTIDE SEQUENCE</scope>
    <source>
        <strain evidence="3">Niue_2</strain>
        <tissue evidence="3">Leaf</tissue>
    </source>
</reference>
<evidence type="ECO:0000256" key="1">
    <source>
        <dbReference type="SAM" id="Coils"/>
    </source>
</evidence>
<organism evidence="3 4">
    <name type="scientific">Colocasia esculenta</name>
    <name type="common">Wild taro</name>
    <name type="synonym">Arum esculentum</name>
    <dbReference type="NCBI Taxonomy" id="4460"/>
    <lineage>
        <taxon>Eukaryota</taxon>
        <taxon>Viridiplantae</taxon>
        <taxon>Streptophyta</taxon>
        <taxon>Embryophyta</taxon>
        <taxon>Tracheophyta</taxon>
        <taxon>Spermatophyta</taxon>
        <taxon>Magnoliopsida</taxon>
        <taxon>Liliopsida</taxon>
        <taxon>Araceae</taxon>
        <taxon>Aroideae</taxon>
        <taxon>Colocasieae</taxon>
        <taxon>Colocasia</taxon>
    </lineage>
</organism>
<feature type="coiled-coil region" evidence="1">
    <location>
        <begin position="12"/>
        <end position="43"/>
    </location>
</feature>
<dbReference type="EMBL" id="NMUH01008152">
    <property type="protein sequence ID" value="MQM18382.1"/>
    <property type="molecule type" value="Genomic_DNA"/>
</dbReference>
<comment type="caution">
    <text evidence="3">The sequence shown here is derived from an EMBL/GenBank/DDBJ whole genome shotgun (WGS) entry which is preliminary data.</text>
</comment>